<reference evidence="4 5" key="1">
    <citation type="submission" date="2024-02" db="EMBL/GenBank/DDBJ databases">
        <title>High-quality chromosome-scale genome assembly of Pensacola bahiagrass (Paspalum notatum Flugge var. saurae).</title>
        <authorList>
            <person name="Vega J.M."/>
            <person name="Podio M."/>
            <person name="Orjuela J."/>
            <person name="Siena L.A."/>
            <person name="Pessino S.C."/>
            <person name="Combes M.C."/>
            <person name="Mariac C."/>
            <person name="Albertini E."/>
            <person name="Pupilli F."/>
            <person name="Ortiz J.P.A."/>
            <person name="Leblanc O."/>
        </authorList>
    </citation>
    <scope>NUCLEOTIDE SEQUENCE [LARGE SCALE GENOMIC DNA]</scope>
    <source>
        <strain evidence="4">R1</strain>
        <tissue evidence="4">Leaf</tissue>
    </source>
</reference>
<dbReference type="Gene3D" id="2.60.34.10">
    <property type="entry name" value="Substrate Binding Domain Of DNAk, Chain A, domain 1"/>
    <property type="match status" value="1"/>
</dbReference>
<evidence type="ECO:0008006" key="6">
    <source>
        <dbReference type="Google" id="ProtNLM"/>
    </source>
</evidence>
<organism evidence="4 5">
    <name type="scientific">Paspalum notatum var. saurae</name>
    <dbReference type="NCBI Taxonomy" id="547442"/>
    <lineage>
        <taxon>Eukaryota</taxon>
        <taxon>Viridiplantae</taxon>
        <taxon>Streptophyta</taxon>
        <taxon>Embryophyta</taxon>
        <taxon>Tracheophyta</taxon>
        <taxon>Spermatophyta</taxon>
        <taxon>Magnoliopsida</taxon>
        <taxon>Liliopsida</taxon>
        <taxon>Poales</taxon>
        <taxon>Poaceae</taxon>
        <taxon>PACMAD clade</taxon>
        <taxon>Panicoideae</taxon>
        <taxon>Andropogonodae</taxon>
        <taxon>Paspaleae</taxon>
        <taxon>Paspalinae</taxon>
        <taxon>Paspalum</taxon>
    </lineage>
</organism>
<dbReference type="AlphaFoldDB" id="A0AAQ3U0X6"/>
<evidence type="ECO:0000313" key="5">
    <source>
        <dbReference type="Proteomes" id="UP001341281"/>
    </source>
</evidence>
<dbReference type="InterPro" id="IPR043129">
    <property type="entry name" value="ATPase_NBD"/>
</dbReference>
<dbReference type="PANTHER" id="PTHR19375">
    <property type="entry name" value="HEAT SHOCK PROTEIN 70KDA"/>
    <property type="match status" value="1"/>
</dbReference>
<accession>A0AAQ3U0X6</accession>
<keyword evidence="5" id="KW-1185">Reference proteome</keyword>
<keyword evidence="3" id="KW-0067">ATP-binding</keyword>
<evidence type="ECO:0000313" key="4">
    <source>
        <dbReference type="EMBL" id="WVZ83358.1"/>
    </source>
</evidence>
<dbReference type="Gene3D" id="3.90.640.10">
    <property type="entry name" value="Actin, Chain A, domain 4"/>
    <property type="match status" value="1"/>
</dbReference>
<evidence type="ECO:0000256" key="1">
    <source>
        <dbReference type="ARBA" id="ARBA00007381"/>
    </source>
</evidence>
<dbReference type="EMBL" id="CP144751">
    <property type="protein sequence ID" value="WVZ83358.1"/>
    <property type="molecule type" value="Genomic_DNA"/>
</dbReference>
<dbReference type="SUPFAM" id="SSF100920">
    <property type="entry name" value="Heat shock protein 70kD (HSP70), peptide-binding domain"/>
    <property type="match status" value="1"/>
</dbReference>
<dbReference type="GO" id="GO:0140662">
    <property type="term" value="F:ATP-dependent protein folding chaperone"/>
    <property type="evidence" value="ECO:0007669"/>
    <property type="project" value="InterPro"/>
</dbReference>
<dbReference type="PRINTS" id="PR00301">
    <property type="entry name" value="HEATSHOCK70"/>
</dbReference>
<keyword evidence="2" id="KW-0547">Nucleotide-binding</keyword>
<gene>
    <name evidence="4" type="ORF">U9M48_030516</name>
</gene>
<dbReference type="Pfam" id="PF00012">
    <property type="entry name" value="HSP70"/>
    <property type="match status" value="1"/>
</dbReference>
<dbReference type="FunFam" id="3.90.640.10:FF:000010">
    <property type="entry name" value="heat shock 70 kDa protein 14"/>
    <property type="match status" value="1"/>
</dbReference>
<protein>
    <recommendedName>
        <fullName evidence="6">Heat shock protein 70</fullName>
    </recommendedName>
</protein>
<dbReference type="GO" id="GO:0005524">
    <property type="term" value="F:ATP binding"/>
    <property type="evidence" value="ECO:0007669"/>
    <property type="project" value="UniProtKB-KW"/>
</dbReference>
<comment type="similarity">
    <text evidence="1">Belongs to the heat shock protein 70 family.</text>
</comment>
<evidence type="ECO:0000256" key="2">
    <source>
        <dbReference type="ARBA" id="ARBA00022741"/>
    </source>
</evidence>
<proteinExistence type="inferred from homology"/>
<evidence type="ECO:0000256" key="3">
    <source>
        <dbReference type="ARBA" id="ARBA00022840"/>
    </source>
</evidence>
<name>A0AAQ3U0X6_PASNO</name>
<sequence length="337" mass="36624">MRSLYLISVAVPFMSPSTLLKIDAAVDGMDQGVFEVVATAGDTHLGRADFDNELVKYALKEFTQKHLINTGIFCNNKALRRLTACERAKRMLSFTAQITIEVDALHDGIDFSAIIIRSRFEELNKNLFSRFMKELEKCQRNAKMDRSSVHNVVLVGGSTCIPEVQVMLQEFFNGKELSQKINPDEAVAYSTVIQASILGGDTNDERLVNVLLHEVTPLSLGVEATHDRIMRVVIPRNTTILAKKAHHPLRLPDHRGISCGESASTKDNNLLGTFMVTGIPPALQAVPSFVVTFDIDANGVLSVTVKDLDTGRKSGITIINHGGPAAQGGNSALGVGG</sequence>
<dbReference type="InterPro" id="IPR013126">
    <property type="entry name" value="Hsp_70_fam"/>
</dbReference>
<dbReference type="Proteomes" id="UP001341281">
    <property type="component" value="Chromosome 07"/>
</dbReference>
<dbReference type="Gene3D" id="3.30.420.40">
    <property type="match status" value="2"/>
</dbReference>
<dbReference type="InterPro" id="IPR029047">
    <property type="entry name" value="HSP70_peptide-bd_sf"/>
</dbReference>
<dbReference type="SUPFAM" id="SSF53067">
    <property type="entry name" value="Actin-like ATPase domain"/>
    <property type="match status" value="1"/>
</dbReference>